<dbReference type="Proteomes" id="UP001487740">
    <property type="component" value="Unassembled WGS sequence"/>
</dbReference>
<keyword evidence="3" id="KW-0862">Zinc</keyword>
<dbReference type="EMBL" id="JARAKH010000023">
    <property type="protein sequence ID" value="KAK8391843.1"/>
    <property type="molecule type" value="Genomic_DNA"/>
</dbReference>
<evidence type="ECO:0000256" key="3">
    <source>
        <dbReference type="ARBA" id="ARBA00022833"/>
    </source>
</evidence>
<gene>
    <name evidence="6" type="ORF">O3P69_017451</name>
</gene>
<dbReference type="PANTHER" id="PTHR46920:SF1">
    <property type="entry name" value="PROTEIN MSS51 HOMOLOG, MITOCHONDRIAL-RELATED"/>
    <property type="match status" value="1"/>
</dbReference>
<keyword evidence="2 4" id="KW-0863">Zinc-finger</keyword>
<dbReference type="InterPro" id="IPR052839">
    <property type="entry name" value="Mito_gene_expr_regulator"/>
</dbReference>
<dbReference type="GO" id="GO:0008270">
    <property type="term" value="F:zinc ion binding"/>
    <property type="evidence" value="ECO:0007669"/>
    <property type="project" value="UniProtKB-KW"/>
</dbReference>
<dbReference type="AlphaFoldDB" id="A0AAW0TVN9"/>
<evidence type="ECO:0000256" key="1">
    <source>
        <dbReference type="ARBA" id="ARBA00022723"/>
    </source>
</evidence>
<dbReference type="InterPro" id="IPR002893">
    <property type="entry name" value="Znf_MYND"/>
</dbReference>
<evidence type="ECO:0000256" key="4">
    <source>
        <dbReference type="PROSITE-ProRule" id="PRU00134"/>
    </source>
</evidence>
<sequence length="357" mass="40255">MAFDLTEYPPRTFRDKYTHYLAPKGTLVTPQQVFGNKKLGPAAEEGIRKAFKITIKKLKKLRSACAACEKEGATVECLGCKAVRYCNEECRVSRINTHAAVCRHLKDELLDQVVECLPSPLIPGPDMLRGRGGLVKDWNDWYNNHTSLGATFQHKSSIISLWWEYTGLTIPEVPEIEASLWRIYSNIFSTPLNVGHCALWFPDLAPAEKNKEFHIHLLGADEPEVKAVQQGIIQIASRVLGRPLVVTLVAPDLQNHPETMTWSPTSPFQCGPNVKAVAYPGLYHDFWQQHILSDKEKMKRPDVALAIHPGVHTEPMLILWKPTLQLLAKEQIPLAMTTYNQAEFEETLEVGCYTSLF</sequence>
<dbReference type="Pfam" id="PF20179">
    <property type="entry name" value="MSS51_C"/>
    <property type="match status" value="1"/>
</dbReference>
<feature type="domain" description="MYND-type" evidence="5">
    <location>
        <begin position="65"/>
        <end position="102"/>
    </location>
</feature>
<accession>A0AAW0TVN9</accession>
<evidence type="ECO:0000313" key="7">
    <source>
        <dbReference type="Proteomes" id="UP001487740"/>
    </source>
</evidence>
<dbReference type="SUPFAM" id="SSF144232">
    <property type="entry name" value="HIT/MYND zinc finger-like"/>
    <property type="match status" value="1"/>
</dbReference>
<name>A0AAW0TVN9_SCYPA</name>
<dbReference type="PROSITE" id="PS50865">
    <property type="entry name" value="ZF_MYND_2"/>
    <property type="match status" value="1"/>
</dbReference>
<proteinExistence type="predicted"/>
<protein>
    <recommendedName>
        <fullName evidence="5">MYND-type domain-containing protein</fullName>
    </recommendedName>
</protein>
<evidence type="ECO:0000259" key="5">
    <source>
        <dbReference type="PROSITE" id="PS50865"/>
    </source>
</evidence>
<organism evidence="6 7">
    <name type="scientific">Scylla paramamosain</name>
    <name type="common">Mud crab</name>
    <dbReference type="NCBI Taxonomy" id="85552"/>
    <lineage>
        <taxon>Eukaryota</taxon>
        <taxon>Metazoa</taxon>
        <taxon>Ecdysozoa</taxon>
        <taxon>Arthropoda</taxon>
        <taxon>Crustacea</taxon>
        <taxon>Multicrustacea</taxon>
        <taxon>Malacostraca</taxon>
        <taxon>Eumalacostraca</taxon>
        <taxon>Eucarida</taxon>
        <taxon>Decapoda</taxon>
        <taxon>Pleocyemata</taxon>
        <taxon>Brachyura</taxon>
        <taxon>Eubrachyura</taxon>
        <taxon>Portunoidea</taxon>
        <taxon>Portunidae</taxon>
        <taxon>Portuninae</taxon>
        <taxon>Scylla</taxon>
    </lineage>
</organism>
<dbReference type="Pfam" id="PF01753">
    <property type="entry name" value="zf-MYND"/>
    <property type="match status" value="1"/>
</dbReference>
<reference evidence="6 7" key="1">
    <citation type="submission" date="2023-03" db="EMBL/GenBank/DDBJ databases">
        <title>High-quality genome of Scylla paramamosain provides insights in environmental adaptation.</title>
        <authorList>
            <person name="Zhang L."/>
        </authorList>
    </citation>
    <scope>NUCLEOTIDE SEQUENCE [LARGE SCALE GENOMIC DNA]</scope>
    <source>
        <strain evidence="6">LZ_2023a</strain>
        <tissue evidence="6">Muscle</tissue>
    </source>
</reference>
<comment type="caution">
    <text evidence="6">The sequence shown here is derived from an EMBL/GenBank/DDBJ whole genome shotgun (WGS) entry which is preliminary data.</text>
</comment>
<dbReference type="Gene3D" id="6.10.140.2220">
    <property type="match status" value="1"/>
</dbReference>
<dbReference type="InterPro" id="IPR046824">
    <property type="entry name" value="Mss51-like_C"/>
</dbReference>
<keyword evidence="7" id="KW-1185">Reference proteome</keyword>
<keyword evidence="1" id="KW-0479">Metal-binding</keyword>
<dbReference type="PANTHER" id="PTHR46920">
    <property type="match status" value="1"/>
</dbReference>
<evidence type="ECO:0000256" key="2">
    <source>
        <dbReference type="ARBA" id="ARBA00022771"/>
    </source>
</evidence>
<evidence type="ECO:0000313" key="6">
    <source>
        <dbReference type="EMBL" id="KAK8391843.1"/>
    </source>
</evidence>
<dbReference type="PROSITE" id="PS01360">
    <property type="entry name" value="ZF_MYND_1"/>
    <property type="match status" value="1"/>
</dbReference>